<dbReference type="Gene3D" id="3.40.50.2000">
    <property type="entry name" value="Glycogen Phosphorylase B"/>
    <property type="match status" value="1"/>
</dbReference>
<dbReference type="Pfam" id="PF13579">
    <property type="entry name" value="Glyco_trans_4_4"/>
    <property type="match status" value="1"/>
</dbReference>
<dbReference type="EMBL" id="QXIX01000058">
    <property type="protein sequence ID" value="RIE11893.1"/>
    <property type="molecule type" value="Genomic_DNA"/>
</dbReference>
<organism evidence="3 5">
    <name type="scientific">Candidatus Cryosericum hinesii</name>
    <dbReference type="NCBI Taxonomy" id="2290915"/>
    <lineage>
        <taxon>Bacteria</taxon>
        <taxon>Pseudomonadati</taxon>
        <taxon>Caldisericota/Cryosericota group</taxon>
        <taxon>Candidatus Cryosericota</taxon>
        <taxon>Candidatus Cryosericia</taxon>
        <taxon>Candidatus Cryosericales</taxon>
        <taxon>Candidatus Cryosericaceae</taxon>
        <taxon>Candidatus Cryosericum</taxon>
    </lineage>
</organism>
<evidence type="ECO:0000313" key="5">
    <source>
        <dbReference type="Proteomes" id="UP000266042"/>
    </source>
</evidence>
<evidence type="ECO:0000259" key="1">
    <source>
        <dbReference type="Pfam" id="PF13579"/>
    </source>
</evidence>
<dbReference type="GO" id="GO:0016757">
    <property type="term" value="F:glycosyltransferase activity"/>
    <property type="evidence" value="ECO:0007669"/>
    <property type="project" value="UniProtKB-ARBA"/>
</dbReference>
<gene>
    <name evidence="2" type="ORF">SMC2_08285</name>
    <name evidence="3" type="ORF">SMC3_08050</name>
</gene>
<evidence type="ECO:0000313" key="4">
    <source>
        <dbReference type="Proteomes" id="UP000265724"/>
    </source>
</evidence>
<dbReference type="InterPro" id="IPR028098">
    <property type="entry name" value="Glyco_trans_4-like_N"/>
</dbReference>
<dbReference type="Proteomes" id="UP000266042">
    <property type="component" value="Unassembled WGS sequence"/>
</dbReference>
<keyword evidence="4" id="KW-1185">Reference proteome</keyword>
<comment type="caution">
    <text evidence="3">The sequence shown here is derived from an EMBL/GenBank/DDBJ whole genome shotgun (WGS) entry which is preliminary data.</text>
</comment>
<evidence type="ECO:0000313" key="3">
    <source>
        <dbReference type="EMBL" id="RIE11962.1"/>
    </source>
</evidence>
<feature type="domain" description="Glycosyltransferase subfamily 4-like N-terminal" evidence="1">
    <location>
        <begin position="19"/>
        <end position="154"/>
    </location>
</feature>
<dbReference type="AlphaFoldDB" id="A0A398D9A2"/>
<dbReference type="EMBL" id="QXIW01000032">
    <property type="protein sequence ID" value="RIE11962.1"/>
    <property type="molecule type" value="Genomic_DNA"/>
</dbReference>
<proteinExistence type="predicted"/>
<dbReference type="SUPFAM" id="SSF53756">
    <property type="entry name" value="UDP-Glycosyltransferase/glycogen phosphorylase"/>
    <property type="match status" value="1"/>
</dbReference>
<reference evidence="4 5" key="1">
    <citation type="submission" date="2018-09" db="EMBL/GenBank/DDBJ databases">
        <title>Discovery and Ecogenomic Context for Candidatus Cryosericales, a Global Caldiserica Order Active in Thawing Permafrost.</title>
        <authorList>
            <person name="Martinez M.A."/>
            <person name="Woodcroft B.J."/>
            <person name="Ignacio Espinoza J.C."/>
            <person name="Zayed A."/>
            <person name="Singleton C.M."/>
            <person name="Boyd J."/>
            <person name="Li Y.-F."/>
            <person name="Purvine S."/>
            <person name="Maughan H."/>
            <person name="Hodgkins S.B."/>
            <person name="Anderson D."/>
            <person name="Sederholm M."/>
            <person name="Temperton B."/>
            <person name="Saleska S.R."/>
            <person name="Tyson G.W."/>
            <person name="Rich V.I."/>
        </authorList>
    </citation>
    <scope>NUCLEOTIDE SEQUENCE [LARGE SCALE GENOMIC DNA]</scope>
    <source>
        <strain evidence="2 4">SMC2</strain>
        <strain evidence="3 5">SMC3</strain>
    </source>
</reference>
<name>A0A398D9A2_9BACT</name>
<sequence length="366" mass="41778">MRIAYLCHCDFDGHPERSGVYRKILYQVECWRRLGNDVAVFHISANDTGTYGTPDFAWHVFPYPRRTYVGRMRAWNSAAKSVLRWRPDVVYHRCDLWYPAIQELTRRVPLVLEINTDDLGEYRMSSRARSTYNRLTRGFLLRTSSGLVFVSAELSKLPQYDCFGKPYVVIGNGIRLEDYIVQSPTHHTCPRLVFLGSDNQPWQGVDDILTLAGLKTDWFFDLVGVSAGSCARQNVACHGSMCREEYEPILGRADVAIGTLALYRKGGAESSSLKVREYLAYGLPVVMGCKDTDFPLPVPFILQVPNRQGSLVSEIAAVEGFVSKWMGKRVPRKDVLQIDVDPKERKRLLFLEEVLELHNEKRLHAR</sequence>
<dbReference type="Proteomes" id="UP000265724">
    <property type="component" value="Unassembled WGS sequence"/>
</dbReference>
<evidence type="ECO:0000313" key="2">
    <source>
        <dbReference type="EMBL" id="RIE11893.1"/>
    </source>
</evidence>
<protein>
    <recommendedName>
        <fullName evidence="1">Glycosyltransferase subfamily 4-like N-terminal domain-containing protein</fullName>
    </recommendedName>
</protein>
<accession>A0A398D9A2</accession>